<dbReference type="InterPro" id="IPR009071">
    <property type="entry name" value="HMG_box_dom"/>
</dbReference>
<sequence>MPSNNNTDSDSFRPPFPPNIRIEDFINSDDLRNNARSPNAFFVYRKIYTKHLLQLNHRLPMTQVSRMASNNWNSESKKVKKAYKQIARDIDEKLSERRQLFPRHPLIFNIVTPSSLKVGYEHKNSSKSSTCPQQILNREENNVIIENNMNHSFNSCNTRVNNPDVTLAPAPKDDNFDNSSVFSNDFVFELPSKVLKELFEEKEPEFNVYFYKFD</sequence>
<keyword evidence="1" id="KW-0539">Nucleus</keyword>
<evidence type="ECO:0000313" key="3">
    <source>
        <dbReference type="EMBL" id="RIA99548.1"/>
    </source>
</evidence>
<dbReference type="Pfam" id="PF00505">
    <property type="entry name" value="HMG_box"/>
    <property type="match status" value="1"/>
</dbReference>
<dbReference type="AlphaFoldDB" id="A0A397TNL0"/>
<dbReference type="SUPFAM" id="SSF47095">
    <property type="entry name" value="HMG-box"/>
    <property type="match status" value="1"/>
</dbReference>
<evidence type="ECO:0000313" key="4">
    <source>
        <dbReference type="Proteomes" id="UP000265703"/>
    </source>
</evidence>
<evidence type="ECO:0000259" key="2">
    <source>
        <dbReference type="PROSITE" id="PS50118"/>
    </source>
</evidence>
<dbReference type="Proteomes" id="UP000265703">
    <property type="component" value="Unassembled WGS sequence"/>
</dbReference>
<dbReference type="GO" id="GO:0005634">
    <property type="term" value="C:nucleus"/>
    <property type="evidence" value="ECO:0007669"/>
    <property type="project" value="UniProtKB-UniRule"/>
</dbReference>
<organism evidence="3 4">
    <name type="scientific">Glomus cerebriforme</name>
    <dbReference type="NCBI Taxonomy" id="658196"/>
    <lineage>
        <taxon>Eukaryota</taxon>
        <taxon>Fungi</taxon>
        <taxon>Fungi incertae sedis</taxon>
        <taxon>Mucoromycota</taxon>
        <taxon>Glomeromycotina</taxon>
        <taxon>Glomeromycetes</taxon>
        <taxon>Glomerales</taxon>
        <taxon>Glomeraceae</taxon>
        <taxon>Glomus</taxon>
    </lineage>
</organism>
<dbReference type="OrthoDB" id="2373776at2759"/>
<gene>
    <name evidence="3" type="ORF">C1645_811355</name>
</gene>
<accession>A0A397TNL0</accession>
<dbReference type="Gene3D" id="1.10.30.10">
    <property type="entry name" value="High mobility group box domain"/>
    <property type="match status" value="1"/>
</dbReference>
<proteinExistence type="predicted"/>
<dbReference type="GO" id="GO:0003677">
    <property type="term" value="F:DNA binding"/>
    <property type="evidence" value="ECO:0007669"/>
    <property type="project" value="UniProtKB-UniRule"/>
</dbReference>
<dbReference type="InterPro" id="IPR036910">
    <property type="entry name" value="HMG_box_dom_sf"/>
</dbReference>
<dbReference type="PROSITE" id="PS50118">
    <property type="entry name" value="HMG_BOX_2"/>
    <property type="match status" value="1"/>
</dbReference>
<comment type="caution">
    <text evidence="3">The sequence shown here is derived from an EMBL/GenBank/DDBJ whole genome shotgun (WGS) entry which is preliminary data.</text>
</comment>
<feature type="DNA-binding region" description="HMG box" evidence="1">
    <location>
        <begin position="34"/>
        <end position="102"/>
    </location>
</feature>
<protein>
    <recommendedName>
        <fullName evidence="2">HMG box domain-containing protein</fullName>
    </recommendedName>
</protein>
<keyword evidence="1" id="KW-0238">DNA-binding</keyword>
<evidence type="ECO:0000256" key="1">
    <source>
        <dbReference type="PROSITE-ProRule" id="PRU00267"/>
    </source>
</evidence>
<keyword evidence="4" id="KW-1185">Reference proteome</keyword>
<reference evidence="3 4" key="1">
    <citation type="submission" date="2018-06" db="EMBL/GenBank/DDBJ databases">
        <title>Comparative genomics reveals the genomic features of Rhizophagus irregularis, R. cerebriforme, R. diaphanum and Gigaspora rosea, and their symbiotic lifestyle signature.</title>
        <authorList>
            <person name="Morin E."/>
            <person name="San Clemente H."/>
            <person name="Chen E.C.H."/>
            <person name="De La Providencia I."/>
            <person name="Hainaut M."/>
            <person name="Kuo A."/>
            <person name="Kohler A."/>
            <person name="Murat C."/>
            <person name="Tang N."/>
            <person name="Roy S."/>
            <person name="Loubradou J."/>
            <person name="Henrissat B."/>
            <person name="Grigoriev I.V."/>
            <person name="Corradi N."/>
            <person name="Roux C."/>
            <person name="Martin F.M."/>
        </authorList>
    </citation>
    <scope>NUCLEOTIDE SEQUENCE [LARGE SCALE GENOMIC DNA]</scope>
    <source>
        <strain evidence="3 4">DAOM 227022</strain>
    </source>
</reference>
<feature type="domain" description="HMG box" evidence="2">
    <location>
        <begin position="34"/>
        <end position="102"/>
    </location>
</feature>
<name>A0A397TNL0_9GLOM</name>
<dbReference type="EMBL" id="QKYT01000003">
    <property type="protein sequence ID" value="RIA99548.1"/>
    <property type="molecule type" value="Genomic_DNA"/>
</dbReference>